<evidence type="ECO:0000256" key="4">
    <source>
        <dbReference type="ARBA" id="ARBA00022692"/>
    </source>
</evidence>
<evidence type="ECO:0000256" key="6">
    <source>
        <dbReference type="ARBA" id="ARBA00023136"/>
    </source>
</evidence>
<name>K1QW13_MAGGI</name>
<evidence type="ECO:0000256" key="5">
    <source>
        <dbReference type="ARBA" id="ARBA00022989"/>
    </source>
</evidence>
<evidence type="ECO:0000256" key="7">
    <source>
        <dbReference type="ARBA" id="ARBA00023180"/>
    </source>
</evidence>
<keyword evidence="6" id="KW-0472">Membrane</keyword>
<accession>K1QW13</accession>
<keyword evidence="5" id="KW-1133">Transmembrane helix</keyword>
<dbReference type="PRINTS" id="PR00249">
    <property type="entry name" value="GPCRSECRETIN"/>
</dbReference>
<dbReference type="InterPro" id="IPR036445">
    <property type="entry name" value="GPCR_2_extracell_dom_sf"/>
</dbReference>
<dbReference type="InterPro" id="IPR000832">
    <property type="entry name" value="GPCR_2_secretin-like"/>
</dbReference>
<proteinExistence type="inferred from homology"/>
<dbReference type="HOGENOM" id="CLU_1103685_0_0_1"/>
<organism evidence="9">
    <name type="scientific">Magallana gigas</name>
    <name type="common">Pacific oyster</name>
    <name type="synonym">Crassostrea gigas</name>
    <dbReference type="NCBI Taxonomy" id="29159"/>
    <lineage>
        <taxon>Eukaryota</taxon>
        <taxon>Metazoa</taxon>
        <taxon>Spiralia</taxon>
        <taxon>Lophotrochozoa</taxon>
        <taxon>Mollusca</taxon>
        <taxon>Bivalvia</taxon>
        <taxon>Autobranchia</taxon>
        <taxon>Pteriomorphia</taxon>
        <taxon>Ostreida</taxon>
        <taxon>Ostreoidea</taxon>
        <taxon>Ostreidae</taxon>
        <taxon>Magallana</taxon>
    </lineage>
</organism>
<evidence type="ECO:0000256" key="1">
    <source>
        <dbReference type="ARBA" id="ARBA00004651"/>
    </source>
</evidence>
<evidence type="ECO:0000259" key="8">
    <source>
        <dbReference type="PROSITE" id="PS50227"/>
    </source>
</evidence>
<dbReference type="PANTHER" id="PTHR45620">
    <property type="entry name" value="PDF RECEPTOR-LIKE PROTEIN-RELATED"/>
    <property type="match status" value="1"/>
</dbReference>
<keyword evidence="7" id="KW-0325">Glycoprotein</keyword>
<keyword evidence="3" id="KW-1003">Cell membrane</keyword>
<keyword evidence="9" id="KW-0675">Receptor</keyword>
<evidence type="ECO:0000313" key="9">
    <source>
        <dbReference type="EMBL" id="EKC25756.1"/>
    </source>
</evidence>
<sequence>MDDMVNEKVYRATLHEQYEGLREAELQCTLMIHRHHATSDLICPPVFDNVMCWNVTRAGTNASQPCPGYIDNFRINGLAVRRCMENGSWYVNPETNSSWTNFTDCFPDQSKRNSVNNSLNIIQTIQVTGYTISIVSLVLALINNILFIKIVRFLYKRLKEVNKSSHFNKTIILKMARTVCILIPLFGVPDIIFVLLSFWFDVEYLYAEMFFNSLQVVQEFWKFIYRCKKTEQNKTGCRRASQPSLSEETTVA</sequence>
<dbReference type="InParanoid" id="K1QW13"/>
<dbReference type="EMBL" id="JH816369">
    <property type="protein sequence ID" value="EKC25756.1"/>
    <property type="molecule type" value="Genomic_DNA"/>
</dbReference>
<dbReference type="SMART" id="SM00008">
    <property type="entry name" value="HormR"/>
    <property type="match status" value="1"/>
</dbReference>
<dbReference type="SUPFAM" id="SSF111418">
    <property type="entry name" value="Hormone receptor domain"/>
    <property type="match status" value="1"/>
</dbReference>
<dbReference type="GO" id="GO:0008528">
    <property type="term" value="F:G protein-coupled peptide receptor activity"/>
    <property type="evidence" value="ECO:0007669"/>
    <property type="project" value="TreeGrafter"/>
</dbReference>
<evidence type="ECO:0000256" key="2">
    <source>
        <dbReference type="ARBA" id="ARBA00005314"/>
    </source>
</evidence>
<comment type="subcellular location">
    <subcellularLocation>
        <location evidence="1">Cell membrane</location>
        <topology evidence="1">Multi-pass membrane protein</topology>
    </subcellularLocation>
</comment>
<dbReference type="GO" id="GO:0007188">
    <property type="term" value="P:adenylate cyclase-modulating G protein-coupled receptor signaling pathway"/>
    <property type="evidence" value="ECO:0007669"/>
    <property type="project" value="TreeGrafter"/>
</dbReference>
<dbReference type="PROSITE" id="PS50227">
    <property type="entry name" value="G_PROTEIN_RECEP_F2_3"/>
    <property type="match status" value="1"/>
</dbReference>
<protein>
    <submittedName>
        <fullName evidence="9">Parathyroid hormone 2 receptor</fullName>
    </submittedName>
</protein>
<dbReference type="Pfam" id="PF00002">
    <property type="entry name" value="7tm_2"/>
    <property type="match status" value="1"/>
</dbReference>
<dbReference type="PROSITE" id="PS00649">
    <property type="entry name" value="G_PROTEIN_RECEP_F2_1"/>
    <property type="match status" value="1"/>
</dbReference>
<evidence type="ECO:0000256" key="3">
    <source>
        <dbReference type="ARBA" id="ARBA00022475"/>
    </source>
</evidence>
<dbReference type="InterPro" id="IPR001879">
    <property type="entry name" value="GPCR_2_extracellular_dom"/>
</dbReference>
<dbReference type="Gene3D" id="4.10.1240.10">
    <property type="entry name" value="GPCR, family 2, extracellular hormone receptor domain"/>
    <property type="match status" value="1"/>
</dbReference>
<keyword evidence="4" id="KW-0812">Transmembrane</keyword>
<feature type="domain" description="G-protein coupled receptors family 2 profile 1" evidence="8">
    <location>
        <begin position="27"/>
        <end position="109"/>
    </location>
</feature>
<dbReference type="AlphaFoldDB" id="K1QW13"/>
<reference evidence="9" key="1">
    <citation type="journal article" date="2012" name="Nature">
        <title>The oyster genome reveals stress adaptation and complexity of shell formation.</title>
        <authorList>
            <person name="Zhang G."/>
            <person name="Fang X."/>
            <person name="Guo X."/>
            <person name="Li L."/>
            <person name="Luo R."/>
            <person name="Xu F."/>
            <person name="Yang P."/>
            <person name="Zhang L."/>
            <person name="Wang X."/>
            <person name="Qi H."/>
            <person name="Xiong Z."/>
            <person name="Que H."/>
            <person name="Xie Y."/>
            <person name="Holland P.W."/>
            <person name="Paps J."/>
            <person name="Zhu Y."/>
            <person name="Wu F."/>
            <person name="Chen Y."/>
            <person name="Wang J."/>
            <person name="Peng C."/>
            <person name="Meng J."/>
            <person name="Yang L."/>
            <person name="Liu J."/>
            <person name="Wen B."/>
            <person name="Zhang N."/>
            <person name="Huang Z."/>
            <person name="Zhu Q."/>
            <person name="Feng Y."/>
            <person name="Mount A."/>
            <person name="Hedgecock D."/>
            <person name="Xu Z."/>
            <person name="Liu Y."/>
            <person name="Domazet-Loso T."/>
            <person name="Du Y."/>
            <person name="Sun X."/>
            <person name="Zhang S."/>
            <person name="Liu B."/>
            <person name="Cheng P."/>
            <person name="Jiang X."/>
            <person name="Li J."/>
            <person name="Fan D."/>
            <person name="Wang W."/>
            <person name="Fu W."/>
            <person name="Wang T."/>
            <person name="Wang B."/>
            <person name="Zhang J."/>
            <person name="Peng Z."/>
            <person name="Li Y."/>
            <person name="Li N."/>
            <person name="Wang J."/>
            <person name="Chen M."/>
            <person name="He Y."/>
            <person name="Tan F."/>
            <person name="Song X."/>
            <person name="Zheng Q."/>
            <person name="Huang R."/>
            <person name="Yang H."/>
            <person name="Du X."/>
            <person name="Chen L."/>
            <person name="Yang M."/>
            <person name="Gaffney P.M."/>
            <person name="Wang S."/>
            <person name="Luo L."/>
            <person name="She Z."/>
            <person name="Ming Y."/>
            <person name="Huang W."/>
            <person name="Zhang S."/>
            <person name="Huang B."/>
            <person name="Zhang Y."/>
            <person name="Qu T."/>
            <person name="Ni P."/>
            <person name="Miao G."/>
            <person name="Wang J."/>
            <person name="Wang Q."/>
            <person name="Steinberg C.E."/>
            <person name="Wang H."/>
            <person name="Li N."/>
            <person name="Qian L."/>
            <person name="Zhang G."/>
            <person name="Li Y."/>
            <person name="Yang H."/>
            <person name="Liu X."/>
            <person name="Wang J."/>
            <person name="Yin Y."/>
            <person name="Wang J."/>
        </authorList>
    </citation>
    <scope>NUCLEOTIDE SEQUENCE [LARGE SCALE GENOMIC DNA]</scope>
    <source>
        <strain evidence="9">05x7-T-G4-1.051#20</strain>
    </source>
</reference>
<dbReference type="Pfam" id="PF02793">
    <property type="entry name" value="HRM"/>
    <property type="match status" value="1"/>
</dbReference>
<gene>
    <name evidence="9" type="ORF">CGI_10012385</name>
</gene>
<dbReference type="Gene3D" id="1.20.1070.10">
    <property type="entry name" value="Rhodopsin 7-helix transmembrane proteins"/>
    <property type="match status" value="1"/>
</dbReference>
<dbReference type="GO" id="GO:0005886">
    <property type="term" value="C:plasma membrane"/>
    <property type="evidence" value="ECO:0007669"/>
    <property type="project" value="UniProtKB-SubCell"/>
</dbReference>
<dbReference type="InterPro" id="IPR017983">
    <property type="entry name" value="GPCR_2_secretin-like_CS"/>
</dbReference>
<comment type="similarity">
    <text evidence="2">Belongs to the G-protein coupled receptor 2 family.</text>
</comment>
<dbReference type="InterPro" id="IPR050332">
    <property type="entry name" value="GPCR_2"/>
</dbReference>